<evidence type="ECO:0000259" key="4">
    <source>
        <dbReference type="PROSITE" id="PS50268"/>
    </source>
</evidence>
<dbReference type="PANTHER" id="PTHR24416:SF617">
    <property type="entry name" value="RET ONCOGENE, ISOFORM A"/>
    <property type="match status" value="1"/>
</dbReference>
<dbReference type="Gene3D" id="2.60.40.60">
    <property type="entry name" value="Cadherins"/>
    <property type="match status" value="2"/>
</dbReference>
<keyword evidence="5" id="KW-0418">Kinase</keyword>
<dbReference type="SUPFAM" id="SSF49313">
    <property type="entry name" value="Cadherin-like"/>
    <property type="match status" value="1"/>
</dbReference>
<comment type="caution">
    <text evidence="5">The sequence shown here is derived from an EMBL/GenBank/DDBJ whole genome shotgun (WGS) entry which is preliminary data.</text>
</comment>
<accession>A0AAV4VDZ3</accession>
<dbReference type="GO" id="GO:0005886">
    <property type="term" value="C:plasma membrane"/>
    <property type="evidence" value="ECO:0007669"/>
    <property type="project" value="TreeGrafter"/>
</dbReference>
<dbReference type="Gene3D" id="1.10.510.10">
    <property type="entry name" value="Transferase(Phosphotransferase) domain 1"/>
    <property type="match status" value="1"/>
</dbReference>
<dbReference type="InterPro" id="IPR000719">
    <property type="entry name" value="Prot_kinase_dom"/>
</dbReference>
<dbReference type="GO" id="GO:0007169">
    <property type="term" value="P:cell surface receptor protein tyrosine kinase signaling pathway"/>
    <property type="evidence" value="ECO:0007669"/>
    <property type="project" value="TreeGrafter"/>
</dbReference>
<keyword evidence="5" id="KW-0675">Receptor</keyword>
<feature type="transmembrane region" description="Helical" evidence="2">
    <location>
        <begin position="637"/>
        <end position="659"/>
    </location>
</feature>
<dbReference type="GO" id="GO:0005509">
    <property type="term" value="F:calcium ion binding"/>
    <property type="evidence" value="ECO:0007669"/>
    <property type="project" value="UniProtKB-UniRule"/>
</dbReference>
<keyword evidence="2" id="KW-1133">Transmembrane helix</keyword>
<evidence type="ECO:0000256" key="1">
    <source>
        <dbReference type="PROSITE-ProRule" id="PRU00043"/>
    </source>
</evidence>
<dbReference type="InterPro" id="IPR015919">
    <property type="entry name" value="Cadherin-like_sf"/>
</dbReference>
<dbReference type="Proteomes" id="UP001054837">
    <property type="component" value="Unassembled WGS sequence"/>
</dbReference>
<dbReference type="PROSITE" id="PS50011">
    <property type="entry name" value="PROTEIN_KINASE_DOM"/>
    <property type="match status" value="1"/>
</dbReference>
<dbReference type="InterPro" id="IPR002126">
    <property type="entry name" value="Cadherin-like_dom"/>
</dbReference>
<dbReference type="AlphaFoldDB" id="A0AAV4VDZ3"/>
<reference evidence="5 6" key="1">
    <citation type="submission" date="2021-06" db="EMBL/GenBank/DDBJ databases">
        <title>Caerostris darwini draft genome.</title>
        <authorList>
            <person name="Kono N."/>
            <person name="Arakawa K."/>
        </authorList>
    </citation>
    <scope>NUCLEOTIDE SEQUENCE [LARGE SCALE GENOMIC DNA]</scope>
</reference>
<dbReference type="PRINTS" id="PR00205">
    <property type="entry name" value="CADHERIN"/>
</dbReference>
<keyword evidence="5" id="KW-0808">Transferase</keyword>
<evidence type="ECO:0000313" key="5">
    <source>
        <dbReference type="EMBL" id="GIY68180.1"/>
    </source>
</evidence>
<dbReference type="InterPro" id="IPR011009">
    <property type="entry name" value="Kinase-like_dom_sf"/>
</dbReference>
<feature type="domain" description="Protein kinase" evidence="3">
    <location>
        <begin position="668"/>
        <end position="952"/>
    </location>
</feature>
<dbReference type="InterPro" id="IPR008266">
    <property type="entry name" value="Tyr_kinase_AS"/>
</dbReference>
<dbReference type="CDD" id="cd11304">
    <property type="entry name" value="Cadherin_repeat"/>
    <property type="match status" value="1"/>
</dbReference>
<evidence type="ECO:0000313" key="6">
    <source>
        <dbReference type="Proteomes" id="UP001054837"/>
    </source>
</evidence>
<gene>
    <name evidence="5" type="primary">RET</name>
    <name evidence="5" type="ORF">CDAR_255761</name>
</gene>
<keyword evidence="1" id="KW-0106">Calcium</keyword>
<dbReference type="GO" id="GO:0043235">
    <property type="term" value="C:receptor complex"/>
    <property type="evidence" value="ECO:0007669"/>
    <property type="project" value="TreeGrafter"/>
</dbReference>
<protein>
    <submittedName>
        <fullName evidence="5">Proto-oncogene tyrosine-protein kinase receptor Ret</fullName>
    </submittedName>
</protein>
<sequence length="1010" mass="113114">MVLIGVFFIFAVLGRGDSLIFLQATASVRLPYDHPVGATFYRLPVLDEKLGIPPQEKLTFHILRSVAFPKKSNSGRGLFIVDEHTGSLMLSPHRKHSISEYKGSTFALDIVAASSKKAADDTRATIVIEITEDNSTLPDCRPREELCFSSSEIHYQIPETTHKDSNLGTLKPIPYSKLCPESNVKYRILSDDKFLMISDNEKLKTRKEFDFEETDYHEWNISCEVHSRNGNGTFYAKLSVYVLDADDNPPYIQNSTITLYELDVSEILPGRPLPVQLTVLDRDSPSINVITVTKIDPLNLFLLRDTVVFHGIHGVHMLVSTALVAKPQFQFPDTTYNVSIIFNDTSLVRKKENGVVIFHVQISNSSLEATETIFIPDEYQVVANVFRHSARHTRIIQPMEVKPHKGYFFRLVRDANQAPPENRIFGVTPKTGVVYIMDEVALSRSATKLFRLELTWRNKDVTDRQCIVLIRVLDSGELSSGCGIEIGHQFSTCAVHGTAEECSTSCGRGANGGFCQWRSHSSSPLLVVDYATCSPHLQTCPDRICDELEEMDPYLCPQDCARNVQGEAIPNRNGRGVGKSAAPCTCGGANFCTCARGFEPSHLVSRSQTKSKKEAPNIKSQPLNLSEDWSGCGTQCITMIVIVSLIVSGLVVVAGILTYRRWTAHPKDEELPSVRTPLNSSTYLVARATTDYPLQPSIVKEAKLEFPRDQLTLEETLGEEGSSASEKRDLVSELNLLKEISHPNVIRLLGATTDDNGQLYIIMEYAEHGSLVTYLRNLKTCQSEVNLLELIAFALQIAKGMDYLASMKVVHRDLAARNVLVASGKILKISDFGLSRDVYEGDTYLKMSKVCYKSKVPVKWMALESLENQLYTTKSDVWSFGILLWEIITVGGCPYPGIPTERLFQLLKDAYRMPRPDNCPLQLYEIMKACWLDKPNERPQFKELVQKIELVLEDISHSQATLNVQHRGKKLKSRDEGSVLQQLTSFPKLSIQQLGPYENQHLLSSTEFSV</sequence>
<dbReference type="Pfam" id="PF07714">
    <property type="entry name" value="PK_Tyr_Ser-Thr"/>
    <property type="match status" value="1"/>
</dbReference>
<keyword evidence="2" id="KW-0812">Transmembrane</keyword>
<dbReference type="PRINTS" id="PR00109">
    <property type="entry name" value="TYRKINASE"/>
</dbReference>
<keyword evidence="6" id="KW-1185">Reference proteome</keyword>
<dbReference type="GO" id="GO:0004714">
    <property type="term" value="F:transmembrane receptor protein tyrosine kinase activity"/>
    <property type="evidence" value="ECO:0007669"/>
    <property type="project" value="TreeGrafter"/>
</dbReference>
<proteinExistence type="predicted"/>
<dbReference type="SMART" id="SM00219">
    <property type="entry name" value="TyrKc"/>
    <property type="match status" value="1"/>
</dbReference>
<keyword evidence="2" id="KW-0472">Membrane</keyword>
<feature type="domain" description="Cadherin" evidence="4">
    <location>
        <begin position="22"/>
        <end position="140"/>
    </location>
</feature>
<dbReference type="FunFam" id="1.10.510.10:FF:000462">
    <property type="entry name" value="Receptor tyrosine kinase"/>
    <property type="match status" value="1"/>
</dbReference>
<evidence type="ECO:0000256" key="2">
    <source>
        <dbReference type="SAM" id="Phobius"/>
    </source>
</evidence>
<dbReference type="InterPro" id="IPR020635">
    <property type="entry name" value="Tyr_kinase_cat_dom"/>
</dbReference>
<dbReference type="InterPro" id="IPR050122">
    <property type="entry name" value="RTK"/>
</dbReference>
<dbReference type="PROSITE" id="PS50268">
    <property type="entry name" value="CADHERIN_2"/>
    <property type="match status" value="2"/>
</dbReference>
<dbReference type="CDD" id="cd00192">
    <property type="entry name" value="PTKc"/>
    <property type="match status" value="1"/>
</dbReference>
<dbReference type="GO" id="GO:0007156">
    <property type="term" value="P:homophilic cell adhesion via plasma membrane adhesion molecules"/>
    <property type="evidence" value="ECO:0007669"/>
    <property type="project" value="InterPro"/>
</dbReference>
<organism evidence="5 6">
    <name type="scientific">Caerostris darwini</name>
    <dbReference type="NCBI Taxonomy" id="1538125"/>
    <lineage>
        <taxon>Eukaryota</taxon>
        <taxon>Metazoa</taxon>
        <taxon>Ecdysozoa</taxon>
        <taxon>Arthropoda</taxon>
        <taxon>Chelicerata</taxon>
        <taxon>Arachnida</taxon>
        <taxon>Araneae</taxon>
        <taxon>Araneomorphae</taxon>
        <taxon>Entelegynae</taxon>
        <taxon>Araneoidea</taxon>
        <taxon>Araneidae</taxon>
        <taxon>Caerostris</taxon>
    </lineage>
</organism>
<dbReference type="PANTHER" id="PTHR24416">
    <property type="entry name" value="TYROSINE-PROTEIN KINASE RECEPTOR"/>
    <property type="match status" value="1"/>
</dbReference>
<dbReference type="GO" id="GO:0005524">
    <property type="term" value="F:ATP binding"/>
    <property type="evidence" value="ECO:0007669"/>
    <property type="project" value="InterPro"/>
</dbReference>
<feature type="domain" description="Cadherin" evidence="4">
    <location>
        <begin position="149"/>
        <end position="252"/>
    </location>
</feature>
<dbReference type="InterPro" id="IPR055162">
    <property type="entry name" value="RET_CRD"/>
</dbReference>
<dbReference type="PROSITE" id="PS00109">
    <property type="entry name" value="PROTEIN_KINASE_TYR"/>
    <property type="match status" value="1"/>
</dbReference>
<dbReference type="Pfam" id="PF22540">
    <property type="entry name" value="RET_CRD"/>
    <property type="match status" value="1"/>
</dbReference>
<dbReference type="SUPFAM" id="SSF56112">
    <property type="entry name" value="Protein kinase-like (PK-like)"/>
    <property type="match status" value="1"/>
</dbReference>
<name>A0AAV4VDZ3_9ARAC</name>
<dbReference type="EMBL" id="BPLQ01012839">
    <property type="protein sequence ID" value="GIY68180.1"/>
    <property type="molecule type" value="Genomic_DNA"/>
</dbReference>
<evidence type="ECO:0000259" key="3">
    <source>
        <dbReference type="PROSITE" id="PS50011"/>
    </source>
</evidence>
<dbReference type="InterPro" id="IPR001245">
    <property type="entry name" value="Ser-Thr/Tyr_kinase_cat_dom"/>
</dbReference>